<dbReference type="GO" id="GO:0006281">
    <property type="term" value="P:DNA repair"/>
    <property type="evidence" value="ECO:0007669"/>
    <property type="project" value="InterPro"/>
</dbReference>
<keyword evidence="1" id="KW-0547">Nucleotide-binding</keyword>
<evidence type="ECO:0000313" key="11">
    <source>
        <dbReference type="Proteomes" id="UP000034032"/>
    </source>
</evidence>
<dbReference type="SUPFAM" id="SSF52540">
    <property type="entry name" value="P-loop containing nucleoside triphosphate hydrolases"/>
    <property type="match status" value="2"/>
</dbReference>
<keyword evidence="2" id="KW-0227">DNA damage</keyword>
<dbReference type="InterPro" id="IPR051055">
    <property type="entry name" value="PIF1_helicase"/>
</dbReference>
<dbReference type="PATRIC" id="fig|1619025.3.peg.85"/>
<dbReference type="Gene3D" id="1.10.10.1390">
    <property type="entry name" value="ATP-dependent DNA helicase RecQ"/>
    <property type="match status" value="1"/>
</dbReference>
<dbReference type="CDD" id="cd18809">
    <property type="entry name" value="SF1_C_RecD"/>
    <property type="match status" value="1"/>
</dbReference>
<dbReference type="Pfam" id="PF05970">
    <property type="entry name" value="PIF1"/>
    <property type="match status" value="1"/>
</dbReference>
<dbReference type="GO" id="GO:0000723">
    <property type="term" value="P:telomere maintenance"/>
    <property type="evidence" value="ECO:0007669"/>
    <property type="project" value="InterPro"/>
</dbReference>
<dbReference type="AlphaFoldDB" id="A0A0G1MPI7"/>
<dbReference type="PANTHER" id="PTHR47642">
    <property type="entry name" value="ATP-DEPENDENT DNA HELICASE"/>
    <property type="match status" value="1"/>
</dbReference>
<evidence type="ECO:0000256" key="3">
    <source>
        <dbReference type="ARBA" id="ARBA00022801"/>
    </source>
</evidence>
<evidence type="ECO:0000256" key="1">
    <source>
        <dbReference type="ARBA" id="ARBA00022741"/>
    </source>
</evidence>
<dbReference type="EMBL" id="LCJR01000002">
    <property type="protein sequence ID" value="KKT82707.1"/>
    <property type="molecule type" value="Genomic_DNA"/>
</dbReference>
<organism evidence="10 11">
    <name type="scientific">Candidatus Yanofskybacteria bacterium GW2011_GWA2_44_9</name>
    <dbReference type="NCBI Taxonomy" id="1619025"/>
    <lineage>
        <taxon>Bacteria</taxon>
        <taxon>Candidatus Yanofskyibacteriota</taxon>
    </lineage>
</organism>
<evidence type="ECO:0000313" key="10">
    <source>
        <dbReference type="EMBL" id="KKT82707.1"/>
    </source>
</evidence>
<comment type="caution">
    <text evidence="10">The sequence shown here is derived from an EMBL/GenBank/DDBJ whole genome shotgun (WGS) entry which is preliminary data.</text>
</comment>
<dbReference type="InterPro" id="IPR049163">
    <property type="entry name" value="Pif1-like_2B_dom"/>
</dbReference>
<keyword evidence="6" id="KW-0238">DNA-binding</keyword>
<protein>
    <submittedName>
        <fullName evidence="10">PIF1 helicase</fullName>
    </submittedName>
</protein>
<sequence>MTQDMALSILKTGKNVFLTGEPGSGKTHTINRYVSYLKGHGIEPAITASTGIAATHIGGMTIHSWSGIGIKKELSPADFGRVISLRRASARVKKARVLIIDEISMLDAKTLNLIDTVCRAIKRSPEPFGGIQVVLVGDFFQLPPVRREDEEPYKFAFESESWTMASPIVCYLTEQYRQSDSKFLGVLSAIRSGQVSEEHRQCLDGCLVDSDSQKIKNVTKFFPHNEDVNRLNAEELERLPSKSKTFLMFGRGKANLVEQLKRGCLSPENLELKKGAIVMFTKNNLHKGFVNGTMGTVMGFDQYDDENYPIVKIRHGRQLTVEPMEWTIEENGEAVAKIEQVPLRLAWAMTIHKSQGITLDEAFMDLNGAFVEGQGYVALSRVKTLDGLHLAGYNEKALAVHPIVSEHDNIFRQLSDQAELMYTNLKEEQLKQLHNNLVSVLGGKVRVKKELSDDEFTEFEVRGTSFSRDNERRLDQTLDLVSEGKTIAEVSKIRGRTEETIIKHLEDLKASDQLPMDQIAHLKTEVGDGTVNEIQNVFMQLGDERLKPIYDYFEGRHPYKSIRLARLLMF</sequence>
<dbReference type="PANTHER" id="PTHR47642:SF5">
    <property type="entry name" value="ATP-DEPENDENT DNA HELICASE"/>
    <property type="match status" value="1"/>
</dbReference>
<dbReference type="Pfam" id="PF14493">
    <property type="entry name" value="HTH_40"/>
    <property type="match status" value="1"/>
</dbReference>
<reference evidence="10 11" key="1">
    <citation type="journal article" date="2015" name="Nature">
        <title>rRNA introns, odd ribosomes, and small enigmatic genomes across a large radiation of phyla.</title>
        <authorList>
            <person name="Brown C.T."/>
            <person name="Hug L.A."/>
            <person name="Thomas B.C."/>
            <person name="Sharon I."/>
            <person name="Castelle C.J."/>
            <person name="Singh A."/>
            <person name="Wilkins M.J."/>
            <person name="Williams K.H."/>
            <person name="Banfield J.F."/>
        </authorList>
    </citation>
    <scope>NUCLEOTIDE SEQUENCE [LARGE SCALE GENOMIC DNA]</scope>
</reference>
<evidence type="ECO:0000256" key="8">
    <source>
        <dbReference type="ARBA" id="ARBA00023235"/>
    </source>
</evidence>
<evidence type="ECO:0000256" key="6">
    <source>
        <dbReference type="ARBA" id="ARBA00023125"/>
    </source>
</evidence>
<feature type="domain" description="AAA+ ATPase" evidence="9">
    <location>
        <begin position="12"/>
        <end position="304"/>
    </location>
</feature>
<dbReference type="Pfam" id="PF21530">
    <property type="entry name" value="Pif1_2B_dom"/>
    <property type="match status" value="1"/>
</dbReference>
<keyword evidence="4 10" id="KW-0347">Helicase</keyword>
<evidence type="ECO:0000256" key="4">
    <source>
        <dbReference type="ARBA" id="ARBA00022806"/>
    </source>
</evidence>
<dbReference type="InterPro" id="IPR010285">
    <property type="entry name" value="DNA_helicase_pif1-like_DEAD"/>
</dbReference>
<dbReference type="InterPro" id="IPR029491">
    <property type="entry name" value="Helicase_HTH"/>
</dbReference>
<gene>
    <name evidence="10" type="ORF">UW79_C0002G0024</name>
</gene>
<name>A0A0G1MPI7_9BACT</name>
<evidence type="ECO:0000256" key="5">
    <source>
        <dbReference type="ARBA" id="ARBA00022840"/>
    </source>
</evidence>
<keyword evidence="8" id="KW-0413">Isomerase</keyword>
<accession>A0A0G1MPI7</accession>
<keyword evidence="3" id="KW-0378">Hydrolase</keyword>
<dbReference type="Proteomes" id="UP000034032">
    <property type="component" value="Unassembled WGS sequence"/>
</dbReference>
<dbReference type="InterPro" id="IPR003593">
    <property type="entry name" value="AAA+_ATPase"/>
</dbReference>
<evidence type="ECO:0000256" key="2">
    <source>
        <dbReference type="ARBA" id="ARBA00022763"/>
    </source>
</evidence>
<dbReference type="CDD" id="cd18037">
    <property type="entry name" value="DEXSc_Pif1_like"/>
    <property type="match status" value="1"/>
</dbReference>
<dbReference type="InterPro" id="IPR027417">
    <property type="entry name" value="P-loop_NTPase"/>
</dbReference>
<evidence type="ECO:0000259" key="9">
    <source>
        <dbReference type="SMART" id="SM00382"/>
    </source>
</evidence>
<keyword evidence="7" id="KW-0234">DNA repair</keyword>
<keyword evidence="5" id="KW-0067">ATP-binding</keyword>
<proteinExistence type="predicted"/>
<dbReference type="GO" id="GO:0003678">
    <property type="term" value="F:DNA helicase activity"/>
    <property type="evidence" value="ECO:0007669"/>
    <property type="project" value="InterPro"/>
</dbReference>
<dbReference type="Gene3D" id="3.40.50.300">
    <property type="entry name" value="P-loop containing nucleotide triphosphate hydrolases"/>
    <property type="match status" value="2"/>
</dbReference>
<evidence type="ECO:0000256" key="7">
    <source>
        <dbReference type="ARBA" id="ARBA00023204"/>
    </source>
</evidence>
<dbReference type="SMART" id="SM00382">
    <property type="entry name" value="AAA"/>
    <property type="match status" value="1"/>
</dbReference>